<dbReference type="AlphaFoldDB" id="A0A419PCD6"/>
<evidence type="ECO:0000313" key="2">
    <source>
        <dbReference type="Proteomes" id="UP000286415"/>
    </source>
</evidence>
<name>A0A419PCD6_CLOSI</name>
<accession>A0A419PCD6</accession>
<gene>
    <name evidence="1" type="ORF">CSKR_107223</name>
</gene>
<evidence type="ECO:0000313" key="1">
    <source>
        <dbReference type="EMBL" id="KAG5454394.1"/>
    </source>
</evidence>
<comment type="caution">
    <text evidence="1">The sequence shown here is derived from an EMBL/GenBank/DDBJ whole genome shotgun (WGS) entry which is preliminary data.</text>
</comment>
<reference evidence="1 2" key="1">
    <citation type="journal article" date="2018" name="Biotechnol. Adv.">
        <title>Improved genomic resources and new bioinformatic workflow for the carcinogenic parasite Clonorchis sinensis: Biotechnological implications.</title>
        <authorList>
            <person name="Wang D."/>
            <person name="Korhonen P.K."/>
            <person name="Gasser R.B."/>
            <person name="Young N.D."/>
        </authorList>
    </citation>
    <scope>NUCLEOTIDE SEQUENCE [LARGE SCALE GENOMIC DNA]</scope>
    <source>
        <strain evidence="1">Cs-k2</strain>
    </source>
</reference>
<dbReference type="InParanoid" id="A0A419PCD6"/>
<proteinExistence type="predicted"/>
<dbReference type="Proteomes" id="UP000286415">
    <property type="component" value="Unassembled WGS sequence"/>
</dbReference>
<organism evidence="1 2">
    <name type="scientific">Clonorchis sinensis</name>
    <name type="common">Chinese liver fluke</name>
    <dbReference type="NCBI Taxonomy" id="79923"/>
    <lineage>
        <taxon>Eukaryota</taxon>
        <taxon>Metazoa</taxon>
        <taxon>Spiralia</taxon>
        <taxon>Lophotrochozoa</taxon>
        <taxon>Platyhelminthes</taxon>
        <taxon>Trematoda</taxon>
        <taxon>Digenea</taxon>
        <taxon>Opisthorchiida</taxon>
        <taxon>Opisthorchiata</taxon>
        <taxon>Opisthorchiidae</taxon>
        <taxon>Clonorchis</taxon>
    </lineage>
</organism>
<reference evidence="1 2" key="2">
    <citation type="journal article" date="2021" name="Genomics">
        <title>High-quality reference genome for Clonorchis sinensis.</title>
        <authorList>
            <person name="Young N.D."/>
            <person name="Stroehlein A.J."/>
            <person name="Kinkar L."/>
            <person name="Wang T."/>
            <person name="Sohn W.M."/>
            <person name="Chang B.C.H."/>
            <person name="Kaur P."/>
            <person name="Weisz D."/>
            <person name="Dudchenko O."/>
            <person name="Aiden E.L."/>
            <person name="Korhonen P.K."/>
            <person name="Gasser R.B."/>
        </authorList>
    </citation>
    <scope>NUCLEOTIDE SEQUENCE [LARGE SCALE GENOMIC DNA]</scope>
    <source>
        <strain evidence="1">Cs-k2</strain>
    </source>
</reference>
<sequence>MQMSVFVEISPIWVQVEHKVRGSNPTRSASRLPLSSLGQPGSFPALVLPSGRMAARHRNGVTDE</sequence>
<protein>
    <submittedName>
        <fullName evidence="1">Uncharacterized protein</fullName>
    </submittedName>
</protein>
<keyword evidence="2" id="KW-1185">Reference proteome</keyword>
<dbReference type="EMBL" id="NIRI02000010">
    <property type="protein sequence ID" value="KAG5454394.1"/>
    <property type="molecule type" value="Genomic_DNA"/>
</dbReference>